<reference evidence="3 4" key="1">
    <citation type="submission" date="2018-03" db="EMBL/GenBank/DDBJ databases">
        <title>Genomic Encyclopedia of Archaeal and Bacterial Type Strains, Phase II (KMG-II): from individual species to whole genera.</title>
        <authorList>
            <person name="Goeker M."/>
        </authorList>
    </citation>
    <scope>NUCLEOTIDE SEQUENCE [LARGE SCALE GENOMIC DNA]</scope>
    <source>
        <strain evidence="3 4">DSM 44889</strain>
    </source>
</reference>
<keyword evidence="4" id="KW-1185">Reference proteome</keyword>
<sequence length="296" mass="32316">MSKDKKKNKDDDERAARDEERAIERYGIDERTLTPIGLTTPGGRFVPEAVVNVVRFVWLGTWIALFAGTQTTAALIVMFAWIAANGAYENHRKKLRRERKRQIQRHIAARGGDPTALDATADVPAALAGAPAVPAAPIGVEPSSSSAPAAQPAQAGLSASPAERALARTLRRVESSDRFERRDAVLVGELADVLFPLLAKVAEPGADPLVRRDVETIATEHLPDSIDAFLALPAEHVRTSRNTAGRTPLEELRRQLDLLLTGCEQLQEAVLRSDVARQQAQSRFLEEKFRPSGLDL</sequence>
<keyword evidence="2" id="KW-1133">Transmembrane helix</keyword>
<evidence type="ECO:0000313" key="3">
    <source>
        <dbReference type="EMBL" id="PWJ48623.1"/>
    </source>
</evidence>
<evidence type="ECO:0000313" key="4">
    <source>
        <dbReference type="Proteomes" id="UP000245469"/>
    </source>
</evidence>
<dbReference type="EMBL" id="QGDQ01000029">
    <property type="protein sequence ID" value="PWJ48623.1"/>
    <property type="molecule type" value="Genomic_DNA"/>
</dbReference>
<feature type="region of interest" description="Disordered" evidence="1">
    <location>
        <begin position="139"/>
        <end position="161"/>
    </location>
</feature>
<keyword evidence="2" id="KW-0472">Membrane</keyword>
<accession>A0A315ZTW8</accession>
<name>A0A315ZTW8_9ACTN</name>
<dbReference type="Proteomes" id="UP000245469">
    <property type="component" value="Unassembled WGS sequence"/>
</dbReference>
<dbReference type="RefSeq" id="WP_109775979.1">
    <property type="nucleotide sequence ID" value="NZ_QGDQ01000029.1"/>
</dbReference>
<feature type="transmembrane region" description="Helical" evidence="2">
    <location>
        <begin position="62"/>
        <end position="88"/>
    </location>
</feature>
<keyword evidence="2" id="KW-0812">Transmembrane</keyword>
<dbReference type="AlphaFoldDB" id="A0A315ZTW8"/>
<evidence type="ECO:0000256" key="2">
    <source>
        <dbReference type="SAM" id="Phobius"/>
    </source>
</evidence>
<evidence type="ECO:0000256" key="1">
    <source>
        <dbReference type="SAM" id="MobiDB-lite"/>
    </source>
</evidence>
<feature type="region of interest" description="Disordered" evidence="1">
    <location>
        <begin position="1"/>
        <end position="21"/>
    </location>
</feature>
<comment type="caution">
    <text evidence="3">The sequence shown here is derived from an EMBL/GenBank/DDBJ whole genome shotgun (WGS) entry which is preliminary data.</text>
</comment>
<proteinExistence type="predicted"/>
<dbReference type="OrthoDB" id="5183134at2"/>
<organism evidence="3 4">
    <name type="scientific">Quadrisphaera granulorum</name>
    <dbReference type="NCBI Taxonomy" id="317664"/>
    <lineage>
        <taxon>Bacteria</taxon>
        <taxon>Bacillati</taxon>
        <taxon>Actinomycetota</taxon>
        <taxon>Actinomycetes</taxon>
        <taxon>Kineosporiales</taxon>
        <taxon>Kineosporiaceae</taxon>
        <taxon>Quadrisphaera</taxon>
    </lineage>
</organism>
<gene>
    <name evidence="3" type="ORF">BXY45_1294</name>
</gene>
<protein>
    <submittedName>
        <fullName evidence="3">Uncharacterized protein</fullName>
    </submittedName>
</protein>